<feature type="region of interest" description="Disordered" evidence="1">
    <location>
        <begin position="77"/>
        <end position="145"/>
    </location>
</feature>
<dbReference type="RefSeq" id="WP_285092575.1">
    <property type="nucleotide sequence ID" value="NZ_CP126975.1"/>
</dbReference>
<sequence>MQQENNQQAITNEMIWKKLEKLDDKLRVIEFLIRSKEVDENSTELWTVRNVADYFQFSQGHLYRVVFADPDFPKAIEIKAQKKQEPKPTAEQEPKPTAGQESKPTAEQEPKPTAGQESKPTAEQETKSEQKTKPEPKPRQRWMAGEVVAFAKRRAKKKAATKLAYREALIK</sequence>
<evidence type="ECO:0000313" key="3">
    <source>
        <dbReference type="Proteomes" id="UP001226750"/>
    </source>
</evidence>
<accession>A0AAX3XEH4</accession>
<gene>
    <name evidence="2" type="ORF">QP018_04565</name>
</gene>
<organism evidence="2 3">
    <name type="scientific">Gallibacterium anatis</name>
    <dbReference type="NCBI Taxonomy" id="750"/>
    <lineage>
        <taxon>Bacteria</taxon>
        <taxon>Pseudomonadati</taxon>
        <taxon>Pseudomonadota</taxon>
        <taxon>Gammaproteobacteria</taxon>
        <taxon>Pasteurellales</taxon>
        <taxon>Pasteurellaceae</taxon>
        <taxon>Gallibacterium</taxon>
    </lineage>
</organism>
<dbReference type="AlphaFoldDB" id="A0AAX3XEH4"/>
<feature type="compositionally biased region" description="Basic and acidic residues" evidence="1">
    <location>
        <begin position="77"/>
        <end position="94"/>
    </location>
</feature>
<dbReference type="EMBL" id="CP126975">
    <property type="protein sequence ID" value="WIM80506.1"/>
    <property type="molecule type" value="Genomic_DNA"/>
</dbReference>
<evidence type="ECO:0000256" key="1">
    <source>
        <dbReference type="SAM" id="MobiDB-lite"/>
    </source>
</evidence>
<proteinExistence type="predicted"/>
<reference evidence="2 3" key="1">
    <citation type="submission" date="2023-06" db="EMBL/GenBank/DDBJ databases">
        <title>Complete Genome Sequence of Gallibacterium anatis Strain BJF12, Isolated from a chicken with diarrhea.</title>
        <authorList>
            <person name="Guo F."/>
            <person name="Bu W."/>
            <person name="Xu F."/>
            <person name="Wen T."/>
        </authorList>
    </citation>
    <scope>NUCLEOTIDE SEQUENCE [LARGE SCALE GENOMIC DNA]</scope>
    <source>
        <strain evidence="2 3">BJF12</strain>
    </source>
</reference>
<protein>
    <submittedName>
        <fullName evidence="2">Uncharacterized protein</fullName>
    </submittedName>
</protein>
<feature type="compositionally biased region" description="Basic and acidic residues" evidence="1">
    <location>
        <begin position="120"/>
        <end position="138"/>
    </location>
</feature>
<keyword evidence="3" id="KW-1185">Reference proteome</keyword>
<name>A0AAX3XEH4_9PAST</name>
<dbReference type="Proteomes" id="UP001226750">
    <property type="component" value="Chromosome"/>
</dbReference>
<evidence type="ECO:0000313" key="2">
    <source>
        <dbReference type="EMBL" id="WIM80506.1"/>
    </source>
</evidence>